<protein>
    <recommendedName>
        <fullName evidence="6">Ankyrin repeat protein</fullName>
    </recommendedName>
</protein>
<gene>
    <name evidence="5" type="ORF">PTTT1_LOCUS17134</name>
</gene>
<dbReference type="PANTHER" id="PTHR24153:SF8">
    <property type="entry name" value="FORKED, ISOFORM F"/>
    <property type="match status" value="1"/>
</dbReference>
<dbReference type="InterPro" id="IPR052420">
    <property type="entry name" value="Espin/Espin-like"/>
</dbReference>
<dbReference type="Gene3D" id="1.25.40.20">
    <property type="entry name" value="Ankyrin repeat-containing domain"/>
    <property type="match status" value="1"/>
</dbReference>
<reference evidence="5" key="1">
    <citation type="submission" date="2022-02" db="EMBL/GenBank/DDBJ databases">
        <authorList>
            <person name="Giguere J D."/>
        </authorList>
    </citation>
    <scope>NUCLEOTIDE SEQUENCE</scope>
    <source>
        <strain evidence="5">CCAP 1055/1</strain>
    </source>
</reference>
<evidence type="ECO:0008006" key="6">
    <source>
        <dbReference type="Google" id="ProtNLM"/>
    </source>
</evidence>
<evidence type="ECO:0000256" key="3">
    <source>
        <dbReference type="SAM" id="Coils"/>
    </source>
</evidence>
<dbReference type="InterPro" id="IPR036770">
    <property type="entry name" value="Ankyrin_rpt-contain_sf"/>
</dbReference>
<feature type="coiled-coil region" evidence="3">
    <location>
        <begin position="352"/>
        <end position="404"/>
    </location>
</feature>
<keyword evidence="3" id="KW-0175">Coiled coil</keyword>
<dbReference type="GO" id="GO:0005737">
    <property type="term" value="C:cytoplasm"/>
    <property type="evidence" value="ECO:0007669"/>
    <property type="project" value="TreeGrafter"/>
</dbReference>
<feature type="region of interest" description="Disordered" evidence="4">
    <location>
        <begin position="1"/>
        <end position="118"/>
    </location>
</feature>
<feature type="compositionally biased region" description="Basic and acidic residues" evidence="4">
    <location>
        <begin position="90"/>
        <end position="107"/>
    </location>
</feature>
<evidence type="ECO:0000256" key="1">
    <source>
        <dbReference type="ARBA" id="ARBA00022737"/>
    </source>
</evidence>
<dbReference type="GO" id="GO:0051015">
    <property type="term" value="F:actin filament binding"/>
    <property type="evidence" value="ECO:0007669"/>
    <property type="project" value="TreeGrafter"/>
</dbReference>
<evidence type="ECO:0000256" key="4">
    <source>
        <dbReference type="SAM" id="MobiDB-lite"/>
    </source>
</evidence>
<evidence type="ECO:0000256" key="2">
    <source>
        <dbReference type="ARBA" id="ARBA00023043"/>
    </source>
</evidence>
<proteinExistence type="predicted"/>
<dbReference type="EMBL" id="OU594956">
    <property type="protein sequence ID" value="CAG9281649.1"/>
    <property type="molecule type" value="Genomic_DNA"/>
</dbReference>
<dbReference type="AlphaFoldDB" id="A0A8J9T3L9"/>
<dbReference type="SUPFAM" id="SSF48403">
    <property type="entry name" value="Ankyrin repeat"/>
    <property type="match status" value="1"/>
</dbReference>
<organism evidence="5">
    <name type="scientific">Phaeodactylum tricornutum</name>
    <name type="common">Diatom</name>
    <dbReference type="NCBI Taxonomy" id="2850"/>
    <lineage>
        <taxon>Eukaryota</taxon>
        <taxon>Sar</taxon>
        <taxon>Stramenopiles</taxon>
        <taxon>Ochrophyta</taxon>
        <taxon>Bacillariophyta</taxon>
        <taxon>Bacillariophyceae</taxon>
        <taxon>Bacillariophycidae</taxon>
        <taxon>Naviculales</taxon>
        <taxon>Phaeodactylaceae</taxon>
        <taxon>Phaeodactylum</taxon>
    </lineage>
</organism>
<dbReference type="Proteomes" id="UP000836788">
    <property type="component" value="Chromosome 15"/>
</dbReference>
<sequence length="590" mass="67435">MVQGIVRSPVVPSTYERSPVPIKVVGRPANVSSNNRYTASPPRHSSPSRNNLSSVPSRHQSKARDGIPYVPRLANPSPTRSRISVARTTSSRDRMLRRRREESRDPPPSEQSPPERLCDYDTSATTLYEMLESSNWDEARSRCRSHPEEARTWIVRKDKSLQVRWKLLPLHAAIIFQSPNFVVSSLLEKYSAAASRQDDQGMLPLHLAFRHKQEDEDLLELLLVQFPKAVIMKDRRDRVPLEHGRDCKYSAKLMRLYADATVAGSRALAAKTLSGCGMNSNHTATTSTNTSVRQKSETEHENQIAALRAKYDSNLQYVKQQFEERINTLREKNTVNTRQMRLSAAAERQVVAQQHQDEMNDLRDLLSQQVGKDRDQVKRLRSQVENLQRQLQQNETQNESSAAEIALVQAYAEELKEHLEQSVHDQLQIRNLALQQQDELDSQRQLRTQLVETLLQQEDSNVQNDRLRGSKMLEVSDSIRNRITDLLESAPSLESRDRYGYNRVRKARKDTVELVYSSKTKPSASDEGVRLQMDQNMNRGSPQEQHYSEEPIEVQAQEFFAEIPQPTGDVCGQIKILGDDISAITDHSHY</sequence>
<keyword evidence="2" id="KW-0040">ANK repeat</keyword>
<evidence type="ECO:0000313" key="5">
    <source>
        <dbReference type="EMBL" id="CAG9281649.1"/>
    </source>
</evidence>
<accession>A0A8J9T3L9</accession>
<keyword evidence="1" id="KW-0677">Repeat</keyword>
<dbReference type="PANTHER" id="PTHR24153">
    <property type="entry name" value="ESPIN"/>
    <property type="match status" value="1"/>
</dbReference>
<dbReference type="GO" id="GO:0051017">
    <property type="term" value="P:actin filament bundle assembly"/>
    <property type="evidence" value="ECO:0007669"/>
    <property type="project" value="TreeGrafter"/>
</dbReference>
<name>A0A8J9T3L9_PHATR</name>
<feature type="compositionally biased region" description="Low complexity" evidence="4">
    <location>
        <begin position="40"/>
        <end position="58"/>
    </location>
</feature>